<protein>
    <submittedName>
        <fullName evidence="2">Uncharacterized protein</fullName>
    </submittedName>
</protein>
<sequence>MQESYSGSRTSTKKKGMPRLEPDLLNWSRTKRGSRGGRRDGGGRSKGGGRDLVKESKMKSLYTTEEIMDCLGLSEAELQQIKGLGLSEEKVQQIEDVDVVISQDVGISIQITIDQALGDEEMMNEEDGIDEPGMSEVMRTEERMDGEREIPITQQSNQLRRRPTKRSKVN</sequence>
<accession>A0AA35VWV6</accession>
<feature type="region of interest" description="Disordered" evidence="1">
    <location>
        <begin position="142"/>
        <end position="170"/>
    </location>
</feature>
<feature type="compositionally biased region" description="Basic residues" evidence="1">
    <location>
        <begin position="159"/>
        <end position="170"/>
    </location>
</feature>
<reference evidence="2" key="1">
    <citation type="submission" date="2023-04" db="EMBL/GenBank/DDBJ databases">
        <authorList>
            <person name="Vijverberg K."/>
            <person name="Xiong W."/>
            <person name="Schranz E."/>
        </authorList>
    </citation>
    <scope>NUCLEOTIDE SEQUENCE</scope>
</reference>
<feature type="compositionally biased region" description="Basic and acidic residues" evidence="1">
    <location>
        <begin position="37"/>
        <end position="57"/>
    </location>
</feature>
<dbReference type="AlphaFoldDB" id="A0AA35VWV6"/>
<proteinExistence type="predicted"/>
<evidence type="ECO:0000313" key="3">
    <source>
        <dbReference type="Proteomes" id="UP001177003"/>
    </source>
</evidence>
<keyword evidence="3" id="KW-1185">Reference proteome</keyword>
<evidence type="ECO:0000256" key="1">
    <source>
        <dbReference type="SAM" id="MobiDB-lite"/>
    </source>
</evidence>
<evidence type="ECO:0000313" key="2">
    <source>
        <dbReference type="EMBL" id="CAI9271552.1"/>
    </source>
</evidence>
<dbReference type="Proteomes" id="UP001177003">
    <property type="component" value="Chromosome 2"/>
</dbReference>
<name>A0AA35VWV6_LACSI</name>
<feature type="compositionally biased region" description="Polar residues" evidence="1">
    <location>
        <begin position="1"/>
        <end position="10"/>
    </location>
</feature>
<dbReference type="EMBL" id="OX465078">
    <property type="protein sequence ID" value="CAI9271552.1"/>
    <property type="molecule type" value="Genomic_DNA"/>
</dbReference>
<organism evidence="2 3">
    <name type="scientific">Lactuca saligna</name>
    <name type="common">Willowleaf lettuce</name>
    <dbReference type="NCBI Taxonomy" id="75948"/>
    <lineage>
        <taxon>Eukaryota</taxon>
        <taxon>Viridiplantae</taxon>
        <taxon>Streptophyta</taxon>
        <taxon>Embryophyta</taxon>
        <taxon>Tracheophyta</taxon>
        <taxon>Spermatophyta</taxon>
        <taxon>Magnoliopsida</taxon>
        <taxon>eudicotyledons</taxon>
        <taxon>Gunneridae</taxon>
        <taxon>Pentapetalae</taxon>
        <taxon>asterids</taxon>
        <taxon>campanulids</taxon>
        <taxon>Asterales</taxon>
        <taxon>Asteraceae</taxon>
        <taxon>Cichorioideae</taxon>
        <taxon>Cichorieae</taxon>
        <taxon>Lactucinae</taxon>
        <taxon>Lactuca</taxon>
    </lineage>
</organism>
<feature type="region of interest" description="Disordered" evidence="1">
    <location>
        <begin position="1"/>
        <end position="57"/>
    </location>
</feature>
<gene>
    <name evidence="2" type="ORF">LSALG_LOCUS11819</name>
</gene>